<feature type="transmembrane region" description="Helical" evidence="1">
    <location>
        <begin position="12"/>
        <end position="31"/>
    </location>
</feature>
<accession>A0ABR9G547</accession>
<feature type="transmembrane region" description="Helical" evidence="1">
    <location>
        <begin position="108"/>
        <end position="126"/>
    </location>
</feature>
<feature type="transmembrane region" description="Helical" evidence="1">
    <location>
        <begin position="409"/>
        <end position="429"/>
    </location>
</feature>
<evidence type="ECO:0008006" key="4">
    <source>
        <dbReference type="Google" id="ProtNLM"/>
    </source>
</evidence>
<keyword evidence="1" id="KW-1133">Transmembrane helix</keyword>
<dbReference type="RefSeq" id="WP_192554023.1">
    <property type="nucleotide sequence ID" value="NZ_JACZZA010000001.1"/>
</dbReference>
<proteinExistence type="predicted"/>
<feature type="transmembrane region" description="Helical" evidence="1">
    <location>
        <begin position="132"/>
        <end position="152"/>
    </location>
</feature>
<organism evidence="2 3">
    <name type="scientific">Dyella acidiphila</name>
    <dbReference type="NCBI Taxonomy" id="2775866"/>
    <lineage>
        <taxon>Bacteria</taxon>
        <taxon>Pseudomonadati</taxon>
        <taxon>Pseudomonadota</taxon>
        <taxon>Gammaproteobacteria</taxon>
        <taxon>Lysobacterales</taxon>
        <taxon>Rhodanobacteraceae</taxon>
        <taxon>Dyella</taxon>
    </lineage>
</organism>
<keyword evidence="1" id="KW-0472">Membrane</keyword>
<evidence type="ECO:0000256" key="1">
    <source>
        <dbReference type="SAM" id="Phobius"/>
    </source>
</evidence>
<dbReference type="Proteomes" id="UP000651010">
    <property type="component" value="Unassembled WGS sequence"/>
</dbReference>
<name>A0ABR9G547_9GAMM</name>
<feature type="transmembrane region" description="Helical" evidence="1">
    <location>
        <begin position="240"/>
        <end position="260"/>
    </location>
</feature>
<keyword evidence="1" id="KW-0812">Transmembrane</keyword>
<feature type="transmembrane region" description="Helical" evidence="1">
    <location>
        <begin position="313"/>
        <end position="330"/>
    </location>
</feature>
<sequence>MAHVKATDRSGWLRAWPAVLLAAVGIFGYLLNTTHWFTMVPGDLGDPRFNSIILEHFYQWLQGKSASLWSPEFFYPYADALAFSDNHFGTAWIYSLGRFAGLSRETGFDAWFCTGFLLTYVCSVYAGRKFGFGWPAAAAAAFIFTFSPAMLAQESHAQLIYRYAIPLAVLELWRIVEQRQRERLPWLGIWMAVQFFCSIYLGFFLTMLVGAITVASIAMSMPLRRPFWAEPAESKRPQQIGAKLVSALLWLGLLLMLGQYHAVAKKYGFRHDPGEIRNMLPHIGSYFIADGTKIDAWMGRWVTNIPMRHEHQMFFGLIACILALIGVLLGRRTKQWSRPVSILGIALLLLIALTLSVHGISLYRVVMRIPGFNSIRAVTRISLVMLLPVAWLAATGIETLAGRFPRLRLHAFLAIAVLLAIELVSYTTMHVPNAEWRDRLSALYSGAKPAPTTQPPIIFALETSHESYRLINRELDGMMLAQDLGAPSANGYSGNLPRDFGSADSCMTGAYRLINGAAFRHLPATDVSSMLRRLTVLPASSQCPDFSALQVYTGPLPDNVFQQVSLSVVDQKSDGSDYLVTVELKNRSDHYLPALSTDDKPVQFSWQFVSKGQVPDSGAWTPRSPLAADVAAGSDYRQILRVTPPKAAGQYTLALTLVQDKVSWFHDKGMHIAVGNAPIQVPNP</sequence>
<reference evidence="2 3" key="1">
    <citation type="submission" date="2020-09" db="EMBL/GenBank/DDBJ databases">
        <title>Dyella sp. 7MK23 isolated from forest soil.</title>
        <authorList>
            <person name="Fu J."/>
        </authorList>
    </citation>
    <scope>NUCLEOTIDE SEQUENCE [LARGE SCALE GENOMIC DNA]</scope>
    <source>
        <strain evidence="2 3">7MK23</strain>
    </source>
</reference>
<feature type="transmembrane region" description="Helical" evidence="1">
    <location>
        <begin position="377"/>
        <end position="397"/>
    </location>
</feature>
<evidence type="ECO:0000313" key="3">
    <source>
        <dbReference type="Proteomes" id="UP000651010"/>
    </source>
</evidence>
<protein>
    <recommendedName>
        <fullName evidence="4">Glycosyltransferase RgtA/B/C/D-like domain-containing protein</fullName>
    </recommendedName>
</protein>
<feature type="transmembrane region" description="Helical" evidence="1">
    <location>
        <begin position="188"/>
        <end position="219"/>
    </location>
</feature>
<dbReference type="EMBL" id="JACZZA010000001">
    <property type="protein sequence ID" value="MBE1159180.1"/>
    <property type="molecule type" value="Genomic_DNA"/>
</dbReference>
<keyword evidence="3" id="KW-1185">Reference proteome</keyword>
<feature type="transmembrane region" description="Helical" evidence="1">
    <location>
        <begin position="342"/>
        <end position="365"/>
    </location>
</feature>
<comment type="caution">
    <text evidence="2">The sequence shown here is derived from an EMBL/GenBank/DDBJ whole genome shotgun (WGS) entry which is preliminary data.</text>
</comment>
<evidence type="ECO:0000313" key="2">
    <source>
        <dbReference type="EMBL" id="MBE1159180.1"/>
    </source>
</evidence>
<gene>
    <name evidence="2" type="ORF">IGX34_02210</name>
</gene>